<dbReference type="PANTHER" id="PTHR13568">
    <property type="entry name" value="FAM11A, B PROTEIN"/>
    <property type="match status" value="1"/>
</dbReference>
<dbReference type="PANTHER" id="PTHR13568:SF9">
    <property type="entry name" value="TRANSMEMBRANE PROTEIN 203"/>
    <property type="match status" value="1"/>
</dbReference>
<gene>
    <name evidence="3" type="ORF">M0811_12295</name>
</gene>
<keyword evidence="4" id="KW-1185">Reference proteome</keyword>
<evidence type="ECO:0000313" key="4">
    <source>
        <dbReference type="Proteomes" id="UP001149090"/>
    </source>
</evidence>
<dbReference type="SUPFAM" id="SSF81383">
    <property type="entry name" value="F-box domain"/>
    <property type="match status" value="1"/>
</dbReference>
<dbReference type="AlphaFoldDB" id="A0A9Q0L8S2"/>
<name>A0A9Q0L8S2_ANAIG</name>
<dbReference type="InterPro" id="IPR019396">
    <property type="entry name" value="TM_Fragile-X-F-assoc"/>
</dbReference>
<sequence length="587" mass="68173">MEFNSFKKNSNENLQLLEEESETITETEEIEESIQALQYEIFRNKGVVVLTEMDFVQLNRGEFEPPPNKPKQPFQKENLILEILPPELILTIAEFLPPGAIVRLSLTCKTLQQLCQDQYLWRQVSILYERYYVWDKLEVTGNNLSIPNNIKVVGFQADIPKKIQKIKQKLEQEKKEKKEKKEKQNINTDLSLTNQNLIEELGEKDLKKPKKIGKIGKKIEKKIGKKIEKKIVKKKFKKTKDSVSRRIKSKIIEDENSNYAFDSTTKRGVYGSVSPTYISVRSQRIEYIKLLKNPKKHLISKSQKLSELLELKEKRIQETMIQRSQNIQQWQNKKKIERSIYCSFSILHFGLIAFIALLNLQLEHKLDTKISYTMIPLFVPLIFIVVFFLIMTQFEGNESLVLDGGISFVTLIFFTGVLLIGLKLDSMIHISWFVVFSPFFVILTFPFLITFAIFLRSFDIVVGLALMMFLFLFSFLVLLALQLDHIISWNFAFIFAPIFLFDLVPLLGFVLAQFFVYYPELIYLSGAAFIIVIPTSIFEALVVVFLSSSSMKKITYAFFPLYVWLLLILIVSCPGFFYNFSRLLSAS</sequence>
<feature type="transmembrane region" description="Helical" evidence="1">
    <location>
        <begin position="372"/>
        <end position="394"/>
    </location>
</feature>
<comment type="caution">
    <text evidence="3">The sequence shown here is derived from an EMBL/GenBank/DDBJ whole genome shotgun (WGS) entry which is preliminary data.</text>
</comment>
<feature type="transmembrane region" description="Helical" evidence="1">
    <location>
        <begin position="460"/>
        <end position="481"/>
    </location>
</feature>
<feature type="domain" description="F-box" evidence="2">
    <location>
        <begin position="78"/>
        <end position="124"/>
    </location>
</feature>
<feature type="transmembrane region" description="Helical" evidence="1">
    <location>
        <begin position="558"/>
        <end position="578"/>
    </location>
</feature>
<keyword evidence="1" id="KW-0472">Membrane</keyword>
<feature type="transmembrane region" description="Helical" evidence="1">
    <location>
        <begin position="400"/>
        <end position="420"/>
    </location>
</feature>
<protein>
    <submittedName>
        <fullName evidence="3">Fam11a b protein</fullName>
    </submittedName>
</protein>
<evidence type="ECO:0000256" key="1">
    <source>
        <dbReference type="SAM" id="Phobius"/>
    </source>
</evidence>
<evidence type="ECO:0000259" key="2">
    <source>
        <dbReference type="PROSITE" id="PS50181"/>
    </source>
</evidence>
<dbReference type="InterPro" id="IPR001810">
    <property type="entry name" value="F-box_dom"/>
</dbReference>
<keyword evidence="1" id="KW-0812">Transmembrane</keyword>
<dbReference type="EMBL" id="JAPDFW010000115">
    <property type="protein sequence ID" value="KAJ5068437.1"/>
    <property type="molecule type" value="Genomic_DNA"/>
</dbReference>
<dbReference type="InterPro" id="IPR036047">
    <property type="entry name" value="F-box-like_dom_sf"/>
</dbReference>
<feature type="transmembrane region" description="Helical" evidence="1">
    <location>
        <begin position="522"/>
        <end position="546"/>
    </location>
</feature>
<dbReference type="PROSITE" id="PS50181">
    <property type="entry name" value="FBOX"/>
    <property type="match status" value="1"/>
</dbReference>
<dbReference type="SMART" id="SM00256">
    <property type="entry name" value="FBOX"/>
    <property type="match status" value="1"/>
</dbReference>
<dbReference type="Pfam" id="PF12937">
    <property type="entry name" value="F-box-like"/>
    <property type="match status" value="1"/>
</dbReference>
<keyword evidence="1" id="KW-1133">Transmembrane helix</keyword>
<evidence type="ECO:0000313" key="3">
    <source>
        <dbReference type="EMBL" id="KAJ5068437.1"/>
    </source>
</evidence>
<dbReference type="Gene3D" id="1.20.1280.50">
    <property type="match status" value="1"/>
</dbReference>
<accession>A0A9Q0L8S2</accession>
<dbReference type="Proteomes" id="UP001149090">
    <property type="component" value="Unassembled WGS sequence"/>
</dbReference>
<feature type="transmembrane region" description="Helical" evidence="1">
    <location>
        <begin position="432"/>
        <end position="454"/>
    </location>
</feature>
<organism evidence="3 4">
    <name type="scientific">Anaeramoeba ignava</name>
    <name type="common">Anaerobic marine amoeba</name>
    <dbReference type="NCBI Taxonomy" id="1746090"/>
    <lineage>
        <taxon>Eukaryota</taxon>
        <taxon>Metamonada</taxon>
        <taxon>Anaeramoebidae</taxon>
        <taxon>Anaeramoeba</taxon>
    </lineage>
</organism>
<feature type="transmembrane region" description="Helical" evidence="1">
    <location>
        <begin position="338"/>
        <end position="360"/>
    </location>
</feature>
<feature type="transmembrane region" description="Helical" evidence="1">
    <location>
        <begin position="493"/>
        <end position="516"/>
    </location>
</feature>
<proteinExistence type="predicted"/>
<reference evidence="3" key="1">
    <citation type="submission" date="2022-10" db="EMBL/GenBank/DDBJ databases">
        <title>Novel sulphate-reducing endosymbionts in the free-living metamonad Anaeramoeba.</title>
        <authorList>
            <person name="Jerlstrom-Hultqvist J."/>
            <person name="Cepicka I."/>
            <person name="Gallot-Lavallee L."/>
            <person name="Salas-Leiva D."/>
            <person name="Curtis B.A."/>
            <person name="Zahonova K."/>
            <person name="Pipaliya S."/>
            <person name="Dacks J."/>
            <person name="Roger A.J."/>
        </authorList>
    </citation>
    <scope>NUCLEOTIDE SEQUENCE</scope>
    <source>
        <strain evidence="3">BMAN</strain>
    </source>
</reference>